<accession>K9XXD6</accession>
<dbReference type="eggNOG" id="COG4118">
    <property type="taxonomic scope" value="Bacteria"/>
</dbReference>
<dbReference type="InterPro" id="IPR051416">
    <property type="entry name" value="phD-YefM_TA_antitoxins"/>
</dbReference>
<dbReference type="InterPro" id="IPR006442">
    <property type="entry name" value="Antitoxin_Phd/YefM"/>
</dbReference>
<evidence type="ECO:0000313" key="4">
    <source>
        <dbReference type="Proteomes" id="UP000010473"/>
    </source>
</evidence>
<dbReference type="RefSeq" id="WP_015194000.1">
    <property type="nucleotide sequence ID" value="NC_019748.1"/>
</dbReference>
<dbReference type="PANTHER" id="PTHR35377:SF4">
    <property type="entry name" value="PREVENT-HOST-DEATH FAMILY PROTEIN"/>
    <property type="match status" value="1"/>
</dbReference>
<dbReference type="KEGG" id="scs:Sta7437_2811"/>
<dbReference type="STRING" id="111780.Sta7437_2811"/>
<dbReference type="EMBL" id="CP003653">
    <property type="protein sequence ID" value="AFZ36332.1"/>
    <property type="molecule type" value="Genomic_DNA"/>
</dbReference>
<dbReference type="PANTHER" id="PTHR35377">
    <property type="entry name" value="ANTITOXIN VAPB49-RELATED-RELATED"/>
    <property type="match status" value="1"/>
</dbReference>
<protein>
    <recommendedName>
        <fullName evidence="2">Antitoxin</fullName>
    </recommendedName>
</protein>
<comment type="similarity">
    <text evidence="1 2">Belongs to the phD/YefM antitoxin family.</text>
</comment>
<name>K9XXD6_STAC7</name>
<evidence type="ECO:0000313" key="3">
    <source>
        <dbReference type="EMBL" id="AFZ36332.1"/>
    </source>
</evidence>
<comment type="function">
    <text evidence="2">Antitoxin component of a type II toxin-antitoxin (TA) system.</text>
</comment>
<gene>
    <name evidence="3" type="ordered locus">Sta7437_2811</name>
</gene>
<reference evidence="4" key="1">
    <citation type="journal article" date="2013" name="Proc. Natl. Acad. Sci. U.S.A.">
        <title>Improving the coverage of the cyanobacterial phylum using diversity-driven genome sequencing.</title>
        <authorList>
            <person name="Shih P.M."/>
            <person name="Wu D."/>
            <person name="Latifi A."/>
            <person name="Axen S.D."/>
            <person name="Fewer D.P."/>
            <person name="Talla E."/>
            <person name="Calteau A."/>
            <person name="Cai F."/>
            <person name="Tandeau de Marsac N."/>
            <person name="Rippka R."/>
            <person name="Herdman M."/>
            <person name="Sivonen K."/>
            <person name="Coursin T."/>
            <person name="Laurent T."/>
            <person name="Goodwin L."/>
            <person name="Nolan M."/>
            <person name="Davenport K.W."/>
            <person name="Han C.S."/>
            <person name="Rubin E.M."/>
            <person name="Eisen J.A."/>
            <person name="Woyke T."/>
            <person name="Gugger M."/>
            <person name="Kerfeld C.A."/>
        </authorList>
    </citation>
    <scope>NUCLEOTIDE SEQUENCE [LARGE SCALE GENOMIC DNA]</scope>
    <source>
        <strain evidence="4">ATCC 29371 / PCC 7437</strain>
    </source>
</reference>
<proteinExistence type="inferred from homology"/>
<dbReference type="Pfam" id="PF02604">
    <property type="entry name" value="PhdYeFM_antitox"/>
    <property type="match status" value="1"/>
</dbReference>
<dbReference type="OrthoDB" id="9800503at2"/>
<evidence type="ECO:0000256" key="1">
    <source>
        <dbReference type="ARBA" id="ARBA00009981"/>
    </source>
</evidence>
<dbReference type="InterPro" id="IPR036165">
    <property type="entry name" value="YefM-like_sf"/>
</dbReference>
<dbReference type="NCBIfam" id="TIGR01552">
    <property type="entry name" value="phd_fam"/>
    <property type="match status" value="1"/>
</dbReference>
<sequence length="80" mass="8942">MEIVNIHQAKTQLSKLLTRVALGEEFVIANRGVPVAKLSPYQKTITTPRTPGRLAGQIEIAENFDEVDEHILRLFEGEEA</sequence>
<evidence type="ECO:0000256" key="2">
    <source>
        <dbReference type="RuleBase" id="RU362080"/>
    </source>
</evidence>
<dbReference type="Proteomes" id="UP000010473">
    <property type="component" value="Chromosome"/>
</dbReference>
<dbReference type="Gene3D" id="3.40.1620.10">
    <property type="entry name" value="YefM-like domain"/>
    <property type="match status" value="1"/>
</dbReference>
<dbReference type="SUPFAM" id="SSF143120">
    <property type="entry name" value="YefM-like"/>
    <property type="match status" value="1"/>
</dbReference>
<keyword evidence="4" id="KW-1185">Reference proteome</keyword>
<dbReference type="HOGENOM" id="CLU_163140_3_1_3"/>
<organism evidence="3 4">
    <name type="scientific">Stanieria cyanosphaera (strain ATCC 29371 / PCC 7437)</name>
    <dbReference type="NCBI Taxonomy" id="111780"/>
    <lineage>
        <taxon>Bacteria</taxon>
        <taxon>Bacillati</taxon>
        <taxon>Cyanobacteriota</taxon>
        <taxon>Cyanophyceae</taxon>
        <taxon>Pleurocapsales</taxon>
        <taxon>Dermocarpellaceae</taxon>
        <taxon>Stanieria</taxon>
    </lineage>
</organism>
<dbReference type="AlphaFoldDB" id="K9XXD6"/>